<feature type="domain" description="Endonuclease/exonuclease/phosphatase" evidence="1">
    <location>
        <begin position="29"/>
        <end position="242"/>
    </location>
</feature>
<dbReference type="RefSeq" id="WP_176161177.1">
    <property type="nucleotide sequence ID" value="NZ_CP054929.1"/>
</dbReference>
<dbReference type="AlphaFoldDB" id="A0A7H8N533"/>
<proteinExistence type="predicted"/>
<dbReference type="InterPro" id="IPR005135">
    <property type="entry name" value="Endo/exonuclease/phosphatase"/>
</dbReference>
<keyword evidence="3" id="KW-1185">Reference proteome</keyword>
<keyword evidence="2" id="KW-0540">Nuclease</keyword>
<dbReference type="Proteomes" id="UP000509303">
    <property type="component" value="Chromosome"/>
</dbReference>
<dbReference type="Gene3D" id="3.60.10.10">
    <property type="entry name" value="Endonuclease/exonuclease/phosphatase"/>
    <property type="match status" value="1"/>
</dbReference>
<evidence type="ECO:0000259" key="1">
    <source>
        <dbReference type="Pfam" id="PF03372"/>
    </source>
</evidence>
<evidence type="ECO:0000313" key="3">
    <source>
        <dbReference type="Proteomes" id="UP000509303"/>
    </source>
</evidence>
<keyword evidence="2" id="KW-0269">Exonuclease</keyword>
<keyword evidence="2" id="KW-0378">Hydrolase</keyword>
<protein>
    <submittedName>
        <fullName evidence="2">Endonuclease/exonuclease/phosphatase family protein</fullName>
    </submittedName>
</protein>
<accession>A0A7H8N533</accession>
<gene>
    <name evidence="2" type="ORF">HUT08_07675</name>
</gene>
<dbReference type="InterPro" id="IPR036691">
    <property type="entry name" value="Endo/exonu/phosph_ase_sf"/>
</dbReference>
<sequence length="271" mass="28633">MTFAAVRSQQHDLPASRREPDGSVVVRVLSYNVRSLRDAPGQPSGAACRAVARVIRATAPDVVCVQEAPRFFRWRKALARLAREAGLVHVTGGATTAGPAIFSTLRAHVERTEEILLPRTPGVRRRGVAAAVLRFGDVRLGVLSCHLGPDAAERHTHAGALLSRLGGLDAPHAVLAGSLGEAPDGRAFRRLTDDRLRDAWAERPWGGEHTAPPAGPRERVDAVLTTGGVEVLGCGVPAELPAVRPADLRAAADHLPVLAALRLPPPAPPKG</sequence>
<name>A0A7H8N533_9ACTN</name>
<organism evidence="2 3">
    <name type="scientific">Streptomyces buecherae</name>
    <dbReference type="NCBI Taxonomy" id="2763006"/>
    <lineage>
        <taxon>Bacteria</taxon>
        <taxon>Bacillati</taxon>
        <taxon>Actinomycetota</taxon>
        <taxon>Actinomycetes</taxon>
        <taxon>Kitasatosporales</taxon>
        <taxon>Streptomycetaceae</taxon>
        <taxon>Streptomyces</taxon>
    </lineage>
</organism>
<dbReference type="GO" id="GO:0004519">
    <property type="term" value="F:endonuclease activity"/>
    <property type="evidence" value="ECO:0007669"/>
    <property type="project" value="UniProtKB-KW"/>
</dbReference>
<dbReference type="Pfam" id="PF03372">
    <property type="entry name" value="Exo_endo_phos"/>
    <property type="match status" value="1"/>
</dbReference>
<dbReference type="EMBL" id="CP054929">
    <property type="protein sequence ID" value="QKW49443.1"/>
    <property type="molecule type" value="Genomic_DNA"/>
</dbReference>
<dbReference type="GO" id="GO:0004527">
    <property type="term" value="F:exonuclease activity"/>
    <property type="evidence" value="ECO:0007669"/>
    <property type="project" value="UniProtKB-KW"/>
</dbReference>
<dbReference type="SUPFAM" id="SSF56219">
    <property type="entry name" value="DNase I-like"/>
    <property type="match status" value="1"/>
</dbReference>
<reference evidence="2 3" key="1">
    <citation type="submission" date="2020-06" db="EMBL/GenBank/DDBJ databases">
        <title>Genome mining for natural products.</title>
        <authorList>
            <person name="Zhang B."/>
            <person name="Shi J."/>
            <person name="Ge H."/>
        </authorList>
    </citation>
    <scope>NUCLEOTIDE SEQUENCE [LARGE SCALE GENOMIC DNA]</scope>
    <source>
        <strain evidence="2 3">NA00687</strain>
    </source>
</reference>
<evidence type="ECO:0000313" key="2">
    <source>
        <dbReference type="EMBL" id="QKW49443.1"/>
    </source>
</evidence>
<keyword evidence="2" id="KW-0255">Endonuclease</keyword>